<keyword evidence="1" id="KW-0472">Membrane</keyword>
<evidence type="ECO:0000256" key="1">
    <source>
        <dbReference type="SAM" id="Phobius"/>
    </source>
</evidence>
<accession>A0A6J6MAQ6</accession>
<protein>
    <submittedName>
        <fullName evidence="2">Unannotated protein</fullName>
    </submittedName>
</protein>
<evidence type="ECO:0000313" key="3">
    <source>
        <dbReference type="EMBL" id="CAB4894154.1"/>
    </source>
</evidence>
<dbReference type="EMBL" id="CAFBMO010000002">
    <property type="protein sequence ID" value="CAB4894154.1"/>
    <property type="molecule type" value="Genomic_DNA"/>
</dbReference>
<feature type="transmembrane region" description="Helical" evidence="1">
    <location>
        <begin position="108"/>
        <end position="125"/>
    </location>
</feature>
<reference evidence="2" key="1">
    <citation type="submission" date="2020-05" db="EMBL/GenBank/DDBJ databases">
        <authorList>
            <person name="Chiriac C."/>
            <person name="Salcher M."/>
            <person name="Ghai R."/>
            <person name="Kavagutti S V."/>
        </authorList>
    </citation>
    <scope>NUCLEOTIDE SEQUENCE</scope>
</reference>
<sequence length="141" mass="14831">MSTNPGEPDENAAWAAIVADLSQDPHLVRHTFITPPTTPEPDAQREDPDADDVFINALLDEGHEEFEPPDPGPLELPAHPVARFAWAGALGGPVVLVLSSSLGWGKLISGLAIAASALGFVTLIARHSDERKDGDNDGAVV</sequence>
<keyword evidence="1" id="KW-1133">Transmembrane helix</keyword>
<name>A0A6J6MAQ6_9ZZZZ</name>
<gene>
    <name evidence="2" type="ORF">UFOPK2282_01027</name>
    <name evidence="3" type="ORF">UFOPK3576_00090</name>
</gene>
<evidence type="ECO:0000313" key="2">
    <source>
        <dbReference type="EMBL" id="CAB4670048.1"/>
    </source>
</evidence>
<keyword evidence="1" id="KW-0812">Transmembrane</keyword>
<proteinExistence type="predicted"/>
<dbReference type="EMBL" id="CAEZWR010000120">
    <property type="protein sequence ID" value="CAB4670048.1"/>
    <property type="molecule type" value="Genomic_DNA"/>
</dbReference>
<organism evidence="2">
    <name type="scientific">freshwater metagenome</name>
    <dbReference type="NCBI Taxonomy" id="449393"/>
    <lineage>
        <taxon>unclassified sequences</taxon>
        <taxon>metagenomes</taxon>
        <taxon>ecological metagenomes</taxon>
    </lineage>
</organism>
<dbReference type="AlphaFoldDB" id="A0A6J6MAQ6"/>